<dbReference type="EMBL" id="NHOO01000001">
    <property type="protein sequence ID" value="OVE50582.1"/>
    <property type="molecule type" value="Genomic_DNA"/>
</dbReference>
<dbReference type="RefSeq" id="WP_087697068.1">
    <property type="nucleotide sequence ID" value="NZ_NHOO01000001.1"/>
</dbReference>
<feature type="chain" id="PRO_5012510082" description="Adhesin" evidence="1">
    <location>
        <begin position="21"/>
        <end position="194"/>
    </location>
</feature>
<sequence length="194" mass="19313">MRIMQLLWLSSCLGHAAAHAEQAVIDNSGQSDHGIVALNQAAGSANQQGNLQALAVSATASHANVFLFRQQSAASTAGTADAHASIAGAAFSGSQGLMAINQTAGHANHSLNAFTLAASPQPQATTLPSAAADSLLAGTAGGNPAMAAGSSGRHDQTDISAAAFLGSRGLVQLNQIAGSRNQAVNVVAVQWAKP</sequence>
<organism evidence="2 3">
    <name type="scientific">Chromobacterium violaceum</name>
    <dbReference type="NCBI Taxonomy" id="536"/>
    <lineage>
        <taxon>Bacteria</taxon>
        <taxon>Pseudomonadati</taxon>
        <taxon>Pseudomonadota</taxon>
        <taxon>Betaproteobacteria</taxon>
        <taxon>Neisseriales</taxon>
        <taxon>Chromobacteriaceae</taxon>
        <taxon>Chromobacterium</taxon>
    </lineage>
</organism>
<proteinExistence type="predicted"/>
<dbReference type="AlphaFoldDB" id="A0A202BGU0"/>
<dbReference type="Proteomes" id="UP000196342">
    <property type="component" value="Unassembled WGS sequence"/>
</dbReference>
<gene>
    <name evidence="2" type="ORF">CBW21_00920</name>
</gene>
<protein>
    <recommendedName>
        <fullName evidence="4">Adhesin</fullName>
    </recommendedName>
</protein>
<keyword evidence="3" id="KW-1185">Reference proteome</keyword>
<evidence type="ECO:0000313" key="2">
    <source>
        <dbReference type="EMBL" id="OVE50582.1"/>
    </source>
</evidence>
<feature type="signal peptide" evidence="1">
    <location>
        <begin position="1"/>
        <end position="20"/>
    </location>
</feature>
<name>A0A202BGU0_CHRVL</name>
<evidence type="ECO:0000256" key="1">
    <source>
        <dbReference type="SAM" id="SignalP"/>
    </source>
</evidence>
<reference evidence="2 3" key="1">
    <citation type="submission" date="2017-05" db="EMBL/GenBank/DDBJ databases">
        <title>Chromobacterium violaceum GHPS1 isolated from Hydrocarbon polluted soil in French Guiana display an awesome secondary metabolite arsenal and a battery of drug and heavy-metal-resistance and detoxification of xenobiotics proteins.</title>
        <authorList>
            <person name="Belbahri L."/>
        </authorList>
    </citation>
    <scope>NUCLEOTIDE SEQUENCE [LARGE SCALE GENOMIC DNA]</scope>
    <source>
        <strain evidence="2 3">GHPS1</strain>
    </source>
</reference>
<accession>A0A202BGU0</accession>
<comment type="caution">
    <text evidence="2">The sequence shown here is derived from an EMBL/GenBank/DDBJ whole genome shotgun (WGS) entry which is preliminary data.</text>
</comment>
<evidence type="ECO:0008006" key="4">
    <source>
        <dbReference type="Google" id="ProtNLM"/>
    </source>
</evidence>
<keyword evidence="1" id="KW-0732">Signal</keyword>
<evidence type="ECO:0000313" key="3">
    <source>
        <dbReference type="Proteomes" id="UP000196342"/>
    </source>
</evidence>